<dbReference type="PANTHER" id="PTHR43390:SF1">
    <property type="entry name" value="CHLOROPLAST PROCESSING PEPTIDASE"/>
    <property type="match status" value="1"/>
</dbReference>
<dbReference type="InterPro" id="IPR019533">
    <property type="entry name" value="Peptidase_S26"/>
</dbReference>
<dbReference type="SUPFAM" id="SSF51306">
    <property type="entry name" value="LexA/Signal peptidase"/>
    <property type="match status" value="1"/>
</dbReference>
<dbReference type="PANTHER" id="PTHR43390">
    <property type="entry name" value="SIGNAL PEPTIDASE I"/>
    <property type="match status" value="1"/>
</dbReference>
<name>A0A645EJU6_9ZZZZ</name>
<dbReference type="NCBIfam" id="TIGR02227">
    <property type="entry name" value="sigpep_I_bact"/>
    <property type="match status" value="1"/>
</dbReference>
<comment type="caution">
    <text evidence="4">The sequence shown here is derived from an EMBL/GenBank/DDBJ whole genome shotgun (WGS) entry which is preliminary data.</text>
</comment>
<dbReference type="InterPro" id="IPR036286">
    <property type="entry name" value="LexA/Signal_pep-like_sf"/>
</dbReference>
<dbReference type="GO" id="GO:0006465">
    <property type="term" value="P:signal peptide processing"/>
    <property type="evidence" value="ECO:0007669"/>
    <property type="project" value="InterPro"/>
</dbReference>
<keyword evidence="4" id="KW-0378">Hydrolase</keyword>
<feature type="transmembrane region" description="Helical" evidence="2">
    <location>
        <begin position="20"/>
        <end position="37"/>
    </location>
</feature>
<evidence type="ECO:0000313" key="4">
    <source>
        <dbReference type="EMBL" id="MPN02305.1"/>
    </source>
</evidence>
<keyword evidence="2" id="KW-0812">Transmembrane</keyword>
<reference evidence="4" key="1">
    <citation type="submission" date="2019-08" db="EMBL/GenBank/DDBJ databases">
        <authorList>
            <person name="Kucharzyk K."/>
            <person name="Murdoch R.W."/>
            <person name="Higgins S."/>
            <person name="Loffler F."/>
        </authorList>
    </citation>
    <scope>NUCLEOTIDE SEQUENCE</scope>
</reference>
<dbReference type="GO" id="GO:0009003">
    <property type="term" value="F:signal peptidase activity"/>
    <property type="evidence" value="ECO:0007669"/>
    <property type="project" value="UniProtKB-EC"/>
</dbReference>
<sequence length="179" mass="20668">MHINTILAMLRTTRTDLEQGILYIAMIIAAIFAAGLVRKHIFFLTVVQSDSMYPAMRPKDWGVTLRIHDATEIKSGDILVFYSEELKVMLIKRVIGFPHDHIICERDGAVYVNGKRLYEPYLKQAEGKRLEYRVPAGKYFLMGDNRAHSYDSRSFLEPFITEQAIQGRIIFSLVPFRKI</sequence>
<dbReference type="EMBL" id="VSSQ01048256">
    <property type="protein sequence ID" value="MPN02305.1"/>
    <property type="molecule type" value="Genomic_DNA"/>
</dbReference>
<organism evidence="4">
    <name type="scientific">bioreactor metagenome</name>
    <dbReference type="NCBI Taxonomy" id="1076179"/>
    <lineage>
        <taxon>unclassified sequences</taxon>
        <taxon>metagenomes</taxon>
        <taxon>ecological metagenomes</taxon>
    </lineage>
</organism>
<dbReference type="CDD" id="cd06530">
    <property type="entry name" value="S26_SPase_I"/>
    <property type="match status" value="1"/>
</dbReference>
<dbReference type="GO" id="GO:0016020">
    <property type="term" value="C:membrane"/>
    <property type="evidence" value="ECO:0007669"/>
    <property type="project" value="InterPro"/>
</dbReference>
<dbReference type="Gene3D" id="2.10.109.10">
    <property type="entry name" value="Umud Fragment, subunit A"/>
    <property type="match status" value="1"/>
</dbReference>
<keyword evidence="2" id="KW-0472">Membrane</keyword>
<dbReference type="InterPro" id="IPR000223">
    <property type="entry name" value="Pept_S26A_signal_pept_1"/>
</dbReference>
<dbReference type="AlphaFoldDB" id="A0A645EJU6"/>
<comment type="similarity">
    <text evidence="1">Belongs to the peptidase S26 family.</text>
</comment>
<dbReference type="PRINTS" id="PR00727">
    <property type="entry name" value="LEADERPTASE"/>
</dbReference>
<keyword evidence="2" id="KW-1133">Transmembrane helix</keyword>
<dbReference type="Pfam" id="PF10502">
    <property type="entry name" value="Peptidase_S26"/>
    <property type="match status" value="1"/>
</dbReference>
<evidence type="ECO:0000259" key="3">
    <source>
        <dbReference type="Pfam" id="PF10502"/>
    </source>
</evidence>
<dbReference type="EC" id="3.4.21.89" evidence="4"/>
<evidence type="ECO:0000256" key="2">
    <source>
        <dbReference type="SAM" id="Phobius"/>
    </source>
</evidence>
<proteinExistence type="inferred from homology"/>
<dbReference type="GO" id="GO:0004252">
    <property type="term" value="F:serine-type endopeptidase activity"/>
    <property type="evidence" value="ECO:0007669"/>
    <property type="project" value="InterPro"/>
</dbReference>
<gene>
    <name evidence="4" type="primary">sipT_9</name>
    <name evidence="4" type="ORF">SDC9_149521</name>
</gene>
<feature type="domain" description="Peptidase S26" evidence="3">
    <location>
        <begin position="23"/>
        <end position="172"/>
    </location>
</feature>
<evidence type="ECO:0000256" key="1">
    <source>
        <dbReference type="ARBA" id="ARBA00009370"/>
    </source>
</evidence>
<accession>A0A645EJU6</accession>
<protein>
    <submittedName>
        <fullName evidence="4">Signal peptidase I T</fullName>
        <ecNumber evidence="4">3.4.21.89</ecNumber>
    </submittedName>
</protein>